<proteinExistence type="predicted"/>
<feature type="transmembrane region" description="Helical" evidence="3">
    <location>
        <begin position="112"/>
        <end position="133"/>
    </location>
</feature>
<feature type="compositionally biased region" description="Polar residues" evidence="2">
    <location>
        <begin position="46"/>
        <end position="61"/>
    </location>
</feature>
<keyword evidence="1" id="KW-0175">Coiled coil</keyword>
<reference evidence="4 5" key="1">
    <citation type="submission" date="2014-04" db="EMBL/GenBank/DDBJ databases">
        <authorList>
            <consortium name="DOE Joint Genome Institute"/>
            <person name="Kuo A."/>
            <person name="Kohler A."/>
            <person name="Nagy L.G."/>
            <person name="Floudas D."/>
            <person name="Copeland A."/>
            <person name="Barry K.W."/>
            <person name="Cichocki N."/>
            <person name="Veneault-Fourrey C."/>
            <person name="LaButti K."/>
            <person name="Lindquist E.A."/>
            <person name="Lipzen A."/>
            <person name="Lundell T."/>
            <person name="Morin E."/>
            <person name="Murat C."/>
            <person name="Sun H."/>
            <person name="Tunlid A."/>
            <person name="Henrissat B."/>
            <person name="Grigoriev I.V."/>
            <person name="Hibbett D.S."/>
            <person name="Martin F."/>
            <person name="Nordberg H.P."/>
            <person name="Cantor M.N."/>
            <person name="Hua S.X."/>
        </authorList>
    </citation>
    <scope>NUCLEOTIDE SEQUENCE [LARGE SCALE GENOMIC DNA]</scope>
    <source>
        <strain evidence="4 5">LaAM-08-1</strain>
    </source>
</reference>
<name>A0A0C9X2C0_9AGAR</name>
<feature type="coiled-coil region" evidence="1">
    <location>
        <begin position="209"/>
        <end position="236"/>
    </location>
</feature>
<keyword evidence="5" id="KW-1185">Reference proteome</keyword>
<evidence type="ECO:0000313" key="4">
    <source>
        <dbReference type="EMBL" id="KIJ90697.1"/>
    </source>
</evidence>
<keyword evidence="3" id="KW-0472">Membrane</keyword>
<evidence type="ECO:0000256" key="3">
    <source>
        <dbReference type="SAM" id="Phobius"/>
    </source>
</evidence>
<organism evidence="4 5">
    <name type="scientific">Laccaria amethystina LaAM-08-1</name>
    <dbReference type="NCBI Taxonomy" id="1095629"/>
    <lineage>
        <taxon>Eukaryota</taxon>
        <taxon>Fungi</taxon>
        <taxon>Dikarya</taxon>
        <taxon>Basidiomycota</taxon>
        <taxon>Agaricomycotina</taxon>
        <taxon>Agaricomycetes</taxon>
        <taxon>Agaricomycetidae</taxon>
        <taxon>Agaricales</taxon>
        <taxon>Agaricineae</taxon>
        <taxon>Hydnangiaceae</taxon>
        <taxon>Laccaria</taxon>
    </lineage>
</organism>
<evidence type="ECO:0000256" key="2">
    <source>
        <dbReference type="SAM" id="MobiDB-lite"/>
    </source>
</evidence>
<keyword evidence="3" id="KW-0812">Transmembrane</keyword>
<dbReference type="STRING" id="1095629.A0A0C9X2C0"/>
<protein>
    <submittedName>
        <fullName evidence="4">Uncharacterized protein</fullName>
    </submittedName>
</protein>
<dbReference type="OrthoDB" id="3153758at2759"/>
<feature type="compositionally biased region" description="Basic residues" evidence="2">
    <location>
        <begin position="86"/>
        <end position="97"/>
    </location>
</feature>
<dbReference type="HOGENOM" id="CLU_050250_0_0_1"/>
<dbReference type="Proteomes" id="UP000054477">
    <property type="component" value="Unassembled WGS sequence"/>
</dbReference>
<feature type="region of interest" description="Disordered" evidence="2">
    <location>
        <begin position="46"/>
        <end position="103"/>
    </location>
</feature>
<reference evidence="5" key="2">
    <citation type="submission" date="2015-01" db="EMBL/GenBank/DDBJ databases">
        <title>Evolutionary Origins and Diversification of the Mycorrhizal Mutualists.</title>
        <authorList>
            <consortium name="DOE Joint Genome Institute"/>
            <consortium name="Mycorrhizal Genomics Consortium"/>
            <person name="Kohler A."/>
            <person name="Kuo A."/>
            <person name="Nagy L.G."/>
            <person name="Floudas D."/>
            <person name="Copeland A."/>
            <person name="Barry K.W."/>
            <person name="Cichocki N."/>
            <person name="Veneault-Fourrey C."/>
            <person name="LaButti K."/>
            <person name="Lindquist E.A."/>
            <person name="Lipzen A."/>
            <person name="Lundell T."/>
            <person name="Morin E."/>
            <person name="Murat C."/>
            <person name="Riley R."/>
            <person name="Ohm R."/>
            <person name="Sun H."/>
            <person name="Tunlid A."/>
            <person name="Henrissat B."/>
            <person name="Grigoriev I.V."/>
            <person name="Hibbett D.S."/>
            <person name="Martin F."/>
        </authorList>
    </citation>
    <scope>NUCLEOTIDE SEQUENCE [LARGE SCALE GENOMIC DNA]</scope>
    <source>
        <strain evidence="5">LaAM-08-1</strain>
    </source>
</reference>
<dbReference type="AlphaFoldDB" id="A0A0C9X2C0"/>
<gene>
    <name evidence="4" type="ORF">K443DRAFT_686592</name>
</gene>
<evidence type="ECO:0000256" key="1">
    <source>
        <dbReference type="SAM" id="Coils"/>
    </source>
</evidence>
<evidence type="ECO:0000313" key="5">
    <source>
        <dbReference type="Proteomes" id="UP000054477"/>
    </source>
</evidence>
<dbReference type="EMBL" id="KN839128">
    <property type="protein sequence ID" value="KIJ90697.1"/>
    <property type="molecule type" value="Genomic_DNA"/>
</dbReference>
<keyword evidence="3" id="KW-1133">Transmembrane helix</keyword>
<accession>A0A0C9X2C0</accession>
<sequence>MTEGSLFEWALVTPTLPRSTHSQVTDMQSSHVQQRSSLHLPSYQSTMDGRVESQSSNPNSSAHRRSGRGGLSTKRTRSAEREPLLRRRSRSRSPRRPRSPELAPLSETKTRLIFAVLALFIGLFLGSTVTYALSNLDPIVRDHIRAKWESEIKQHNDIRLEWEVEVDKRNDIRLDWEVDVNEHNDLRQRMAEERSQWASERRAWEEVRLGERKEALEERRRAREKQEEEEEKRREDIHWLELVRAPHCTKYGTREYHAKLGPVSWGFDKLKACRETEIEIHGRMMKPSRCEDMGMWSGMWGVWMVDFDEGACRTFWGDFKDKGCTAPGSGLRHIEANLKNHDAADEWTAMCTTTPYDFNGLHFDGAMSCANWGKHGIFGFWDIKDKNCA</sequence>